<comment type="subcellular location">
    <subcellularLocation>
        <location evidence="1">Mitochondrion inner membrane</location>
        <topology evidence="1">Single-pass membrane protein</topology>
    </subcellularLocation>
</comment>
<dbReference type="GO" id="GO:0004721">
    <property type="term" value="F:phosphoprotein phosphatase activity"/>
    <property type="evidence" value="ECO:0000318"/>
    <property type="project" value="GO_Central"/>
</dbReference>
<dbReference type="RefSeq" id="XP_001446252.1">
    <property type="nucleotide sequence ID" value="XM_001446215.1"/>
</dbReference>
<dbReference type="InParanoid" id="A0D738"/>
<dbReference type="EMBL" id="CT868318">
    <property type="protein sequence ID" value="CAK78855.1"/>
    <property type="molecule type" value="Genomic_DNA"/>
</dbReference>
<reference evidence="3 4" key="1">
    <citation type="journal article" date="2006" name="Nature">
        <title>Global trends of whole-genome duplications revealed by the ciliate Paramecium tetraurelia.</title>
        <authorList>
            <consortium name="Genoscope"/>
            <person name="Aury J.-M."/>
            <person name="Jaillon O."/>
            <person name="Duret L."/>
            <person name="Noel B."/>
            <person name="Jubin C."/>
            <person name="Porcel B.M."/>
            <person name="Segurens B."/>
            <person name="Daubin V."/>
            <person name="Anthouard V."/>
            <person name="Aiach N."/>
            <person name="Arnaiz O."/>
            <person name="Billaut A."/>
            <person name="Beisson J."/>
            <person name="Blanc I."/>
            <person name="Bouhouche K."/>
            <person name="Camara F."/>
            <person name="Duharcourt S."/>
            <person name="Guigo R."/>
            <person name="Gogendeau D."/>
            <person name="Katinka M."/>
            <person name="Keller A.-M."/>
            <person name="Kissmehl R."/>
            <person name="Klotz C."/>
            <person name="Koll F."/>
            <person name="Le Moue A."/>
            <person name="Lepere C."/>
            <person name="Malinsky S."/>
            <person name="Nowacki M."/>
            <person name="Nowak J.K."/>
            <person name="Plattner H."/>
            <person name="Poulain J."/>
            <person name="Ruiz F."/>
            <person name="Serrano V."/>
            <person name="Zagulski M."/>
            <person name="Dessen P."/>
            <person name="Betermier M."/>
            <person name="Weissenbach J."/>
            <person name="Scarpelli C."/>
            <person name="Schachter V."/>
            <person name="Sperling L."/>
            <person name="Meyer E."/>
            <person name="Cohen J."/>
            <person name="Wincker P."/>
        </authorList>
    </citation>
    <scope>NUCLEOTIDE SEQUENCE [LARGE SCALE GENOMIC DNA]</scope>
    <source>
        <strain evidence="3 4">Stock d4-2</strain>
    </source>
</reference>
<organism evidence="3 4">
    <name type="scientific">Paramecium tetraurelia</name>
    <dbReference type="NCBI Taxonomy" id="5888"/>
    <lineage>
        <taxon>Eukaryota</taxon>
        <taxon>Sar</taxon>
        <taxon>Alveolata</taxon>
        <taxon>Ciliophora</taxon>
        <taxon>Intramacronucleata</taxon>
        <taxon>Oligohymenophorea</taxon>
        <taxon>Peniculida</taxon>
        <taxon>Parameciidae</taxon>
        <taxon>Paramecium</taxon>
    </lineage>
</organism>
<dbReference type="Pfam" id="PF03031">
    <property type="entry name" value="NIF"/>
    <property type="match status" value="1"/>
</dbReference>
<dbReference type="InterPro" id="IPR023214">
    <property type="entry name" value="HAD_sf"/>
</dbReference>
<evidence type="ECO:0000313" key="4">
    <source>
        <dbReference type="Proteomes" id="UP000000600"/>
    </source>
</evidence>
<keyword evidence="1" id="KW-0496">Mitochondrion</keyword>
<proteinExistence type="inferred from homology"/>
<dbReference type="eggNOG" id="KOG1605">
    <property type="taxonomic scope" value="Eukaryota"/>
</dbReference>
<feature type="domain" description="FCP1 homology" evidence="2">
    <location>
        <begin position="50"/>
        <end position="129"/>
    </location>
</feature>
<keyword evidence="1" id="KW-0811">Translocation</keyword>
<keyword evidence="4" id="KW-1185">Reference proteome</keyword>
<keyword evidence="1" id="KW-0813">Transport</keyword>
<comment type="similarity">
    <text evidence="1">Belongs to the TIM50 family.</text>
</comment>
<keyword evidence="1" id="KW-0653">Protein transport</keyword>
<dbReference type="STRING" id="5888.A0D738"/>
<evidence type="ECO:0000256" key="1">
    <source>
        <dbReference type="RuleBase" id="RU365079"/>
    </source>
</evidence>
<dbReference type="InterPro" id="IPR004274">
    <property type="entry name" value="FCP1_dom"/>
</dbReference>
<gene>
    <name evidence="3" type="ORF">GSPATT00001896001</name>
</gene>
<dbReference type="GeneID" id="5032037"/>
<dbReference type="InterPro" id="IPR036412">
    <property type="entry name" value="HAD-like_sf"/>
</dbReference>
<comment type="subunit">
    <text evidence="1">Component of the TIM23 complex.</text>
</comment>
<dbReference type="GO" id="GO:0005744">
    <property type="term" value="C:TIM23 mitochondrial import inner membrane translocase complex"/>
    <property type="evidence" value="ECO:0007669"/>
    <property type="project" value="UniProtKB-UniRule"/>
</dbReference>
<evidence type="ECO:0000313" key="3">
    <source>
        <dbReference type="EMBL" id="CAK78855.1"/>
    </source>
</evidence>
<dbReference type="SUPFAM" id="SSF56784">
    <property type="entry name" value="HAD-like"/>
    <property type="match status" value="1"/>
</dbReference>
<protein>
    <recommendedName>
        <fullName evidence="1">Mitochondrial import inner membrane translocase subunit TIM50</fullName>
    </recommendedName>
</protein>
<dbReference type="HOGENOM" id="CLU_1953033_0_0_1"/>
<dbReference type="OMA" id="ADPIMNI"/>
<dbReference type="InterPro" id="IPR050365">
    <property type="entry name" value="TIM50"/>
</dbReference>
<dbReference type="GO" id="GO:0015031">
    <property type="term" value="P:protein transport"/>
    <property type="evidence" value="ECO:0007669"/>
    <property type="project" value="UniProtKB-KW"/>
</dbReference>
<dbReference type="AlphaFoldDB" id="A0D738"/>
<dbReference type="PANTHER" id="PTHR12210">
    <property type="entry name" value="DULLARD PROTEIN PHOSPHATASE"/>
    <property type="match status" value="1"/>
</dbReference>
<dbReference type="PROSITE" id="PS50969">
    <property type="entry name" value="FCP1"/>
    <property type="match status" value="1"/>
</dbReference>
<dbReference type="Proteomes" id="UP000000600">
    <property type="component" value="Unassembled WGS sequence"/>
</dbReference>
<name>A0D738_PARTE</name>
<dbReference type="OrthoDB" id="329821at2759"/>
<comment type="function">
    <text evidence="1">Essential component of the TIM23 complex, a complex that mediates the translocation of transit peptide-containing proteins across the mitochondrial inner membrane.</text>
</comment>
<evidence type="ECO:0000259" key="2">
    <source>
        <dbReference type="PROSITE" id="PS50969"/>
    </source>
</evidence>
<dbReference type="KEGG" id="ptm:GSPATT00001896001"/>
<dbReference type="Gene3D" id="3.40.50.1000">
    <property type="entry name" value="HAD superfamily/HAD-like"/>
    <property type="match status" value="1"/>
</dbReference>
<keyword evidence="1" id="KW-0809">Transit peptide</keyword>
<accession>A0D738</accession>
<sequence>MNTNYIVYQQWQERLERQPNCLEKLCSCNYFFRKKTHKTNEKYQLKESIPQNYIKICVLYLDETLVHCQYKPDNSYDFHLIVKFIVQSICDNQTWGRNFIQTLSEYYEVIMWTASLKEYADPIMNIIDG</sequence>